<reference evidence="2" key="1">
    <citation type="submission" date="2024-05" db="EMBL/GenBank/DDBJ databases">
        <title>Whole genome shotgun sequence of Streptomyces hygroscopicus NBRC 113678.</title>
        <authorList>
            <person name="Komaki H."/>
            <person name="Tamura T."/>
        </authorList>
    </citation>
    <scope>NUCLEOTIDE SEQUENCE</scope>
    <source>
        <strain evidence="2">N11-34</strain>
    </source>
</reference>
<feature type="compositionally biased region" description="Low complexity" evidence="1">
    <location>
        <begin position="68"/>
        <end position="82"/>
    </location>
</feature>
<dbReference type="EMBL" id="BNEK01000005">
    <property type="protein sequence ID" value="GHJ30416.1"/>
    <property type="molecule type" value="Genomic_DNA"/>
</dbReference>
<comment type="caution">
    <text evidence="2">The sequence shown here is derived from an EMBL/GenBank/DDBJ whole genome shotgun (WGS) entry which is preliminary data.</text>
</comment>
<evidence type="ECO:0000313" key="2">
    <source>
        <dbReference type="EMBL" id="GHJ30416.1"/>
    </source>
</evidence>
<name>A0ABQ3U466_STRHY</name>
<protein>
    <submittedName>
        <fullName evidence="2">Uncharacterized protein</fullName>
    </submittedName>
</protein>
<keyword evidence="3" id="KW-1185">Reference proteome</keyword>
<dbReference type="Proteomes" id="UP001054854">
    <property type="component" value="Unassembled WGS sequence"/>
</dbReference>
<sequence length="102" mass="10935">MGLLGIFATPLRASGRPRGPYGPHRRGLTAHHLRRRPHDRSRTAPGPLPPPARPLPDRPRRRPDHATRTTAPGATPGAARAPCGIRPSAAVRTPRLAHAEPA</sequence>
<proteinExistence type="predicted"/>
<evidence type="ECO:0000313" key="3">
    <source>
        <dbReference type="Proteomes" id="UP001054854"/>
    </source>
</evidence>
<feature type="region of interest" description="Disordered" evidence="1">
    <location>
        <begin position="1"/>
        <end position="102"/>
    </location>
</feature>
<gene>
    <name evidence="2" type="ORF">TPA0910_48490</name>
</gene>
<evidence type="ECO:0000256" key="1">
    <source>
        <dbReference type="SAM" id="MobiDB-lite"/>
    </source>
</evidence>
<accession>A0ABQ3U466</accession>
<feature type="compositionally biased region" description="Basic residues" evidence="1">
    <location>
        <begin position="23"/>
        <end position="39"/>
    </location>
</feature>
<organism evidence="2 3">
    <name type="scientific">Streptomyces hygroscopicus</name>
    <dbReference type="NCBI Taxonomy" id="1912"/>
    <lineage>
        <taxon>Bacteria</taxon>
        <taxon>Bacillati</taxon>
        <taxon>Actinomycetota</taxon>
        <taxon>Actinomycetes</taxon>
        <taxon>Kitasatosporales</taxon>
        <taxon>Streptomycetaceae</taxon>
        <taxon>Streptomyces</taxon>
        <taxon>Streptomyces violaceusniger group</taxon>
    </lineage>
</organism>